<dbReference type="eggNOG" id="COG2830">
    <property type="taxonomic scope" value="Bacteria"/>
</dbReference>
<name>B4S688_PROA2</name>
<evidence type="ECO:0000256" key="1">
    <source>
        <dbReference type="SAM" id="Coils"/>
    </source>
</evidence>
<dbReference type="Gene3D" id="3.40.50.1820">
    <property type="entry name" value="alpha/beta hydrolase"/>
    <property type="match status" value="1"/>
</dbReference>
<accession>B4S688</accession>
<dbReference type="STRING" id="290512.Paes_2188"/>
<gene>
    <name evidence="2" type="ordered locus">Paes_2188</name>
</gene>
<keyword evidence="1" id="KW-0175">Coiled coil</keyword>
<dbReference type="HOGENOM" id="CLU_085983_0_1_10"/>
<evidence type="ECO:0000313" key="3">
    <source>
        <dbReference type="Proteomes" id="UP000002725"/>
    </source>
</evidence>
<sequence length="228" mass="25957">MKTIWIEQRNNHRVLVFFNGWGMDEQIARYIHSSTPGTFEYDVLACHDYHDLLLPEEDRQRLAAYDERVVVAWSFGVYAALNSGLEHIGRAIALNGTPYPVSSDEGIAPEIFQATLDNWSEDGRERFMRRIAGGRDLAGRLAAVGMRRSIDEQKSELAALQQRLTDSSSQAEHGWRYSHAVIGARDMIFSPDAQKRAWRDLPLTVVETMPHVPFFHLKGWHEVMACSS</sequence>
<dbReference type="RefSeq" id="WP_012506721.1">
    <property type="nucleotide sequence ID" value="NC_011059.1"/>
</dbReference>
<organism evidence="2 3">
    <name type="scientific">Prosthecochloris aestuarii (strain DSM 271 / SK 413)</name>
    <dbReference type="NCBI Taxonomy" id="290512"/>
    <lineage>
        <taxon>Bacteria</taxon>
        <taxon>Pseudomonadati</taxon>
        <taxon>Chlorobiota</taxon>
        <taxon>Chlorobiia</taxon>
        <taxon>Chlorobiales</taxon>
        <taxon>Chlorobiaceae</taxon>
        <taxon>Prosthecochloris</taxon>
    </lineage>
</organism>
<dbReference type="SUPFAM" id="SSF53474">
    <property type="entry name" value="alpha/beta-Hydrolases"/>
    <property type="match status" value="1"/>
</dbReference>
<evidence type="ECO:0000313" key="2">
    <source>
        <dbReference type="EMBL" id="ACF47190.1"/>
    </source>
</evidence>
<dbReference type="InterPro" id="IPR007398">
    <property type="entry name" value="BioG"/>
</dbReference>
<protein>
    <recommendedName>
        <fullName evidence="4">DUF452 family protein</fullName>
    </recommendedName>
</protein>
<dbReference type="Pfam" id="PF04301">
    <property type="entry name" value="BioG"/>
    <property type="match status" value="1"/>
</dbReference>
<reference evidence="2" key="1">
    <citation type="submission" date="2008-06" db="EMBL/GenBank/DDBJ databases">
        <title>Complete sequence of chromosome of Prosthecochloris aestuarii DSM 271.</title>
        <authorList>
            <consortium name="US DOE Joint Genome Institute"/>
            <person name="Lucas S."/>
            <person name="Copeland A."/>
            <person name="Lapidus A."/>
            <person name="Glavina del Rio T."/>
            <person name="Dalin E."/>
            <person name="Tice H."/>
            <person name="Bruce D."/>
            <person name="Goodwin L."/>
            <person name="Pitluck S."/>
            <person name="Schmutz J."/>
            <person name="Larimer F."/>
            <person name="Land M."/>
            <person name="Hauser L."/>
            <person name="Kyrpides N."/>
            <person name="Anderson I."/>
            <person name="Liu Z."/>
            <person name="Li T."/>
            <person name="Zhao F."/>
            <person name="Overmann J."/>
            <person name="Bryant D.A."/>
            <person name="Richardson P."/>
        </authorList>
    </citation>
    <scope>NUCLEOTIDE SEQUENCE [LARGE SCALE GENOMIC DNA]</scope>
    <source>
        <strain evidence="2">DSM 271</strain>
    </source>
</reference>
<dbReference type="Proteomes" id="UP000002725">
    <property type="component" value="Chromosome"/>
</dbReference>
<dbReference type="KEGG" id="paa:Paes_2188"/>
<dbReference type="EMBL" id="CP001108">
    <property type="protein sequence ID" value="ACF47190.1"/>
    <property type="molecule type" value="Genomic_DNA"/>
</dbReference>
<evidence type="ECO:0008006" key="4">
    <source>
        <dbReference type="Google" id="ProtNLM"/>
    </source>
</evidence>
<keyword evidence="3" id="KW-1185">Reference proteome</keyword>
<feature type="coiled-coil region" evidence="1">
    <location>
        <begin position="143"/>
        <end position="170"/>
    </location>
</feature>
<proteinExistence type="predicted"/>
<dbReference type="InterPro" id="IPR029058">
    <property type="entry name" value="AB_hydrolase_fold"/>
</dbReference>
<dbReference type="ESTHER" id="proa2-b4s688">
    <property type="family name" value="BioG_Pimeloyl-ACP-methyl-esterase"/>
</dbReference>
<dbReference type="AlphaFoldDB" id="B4S688"/>